<feature type="transmembrane region" description="Helical" evidence="1">
    <location>
        <begin position="118"/>
        <end position="140"/>
    </location>
</feature>
<reference evidence="2" key="1">
    <citation type="journal article" date="2015" name="Nature">
        <title>Complex archaea that bridge the gap between prokaryotes and eukaryotes.</title>
        <authorList>
            <person name="Spang A."/>
            <person name="Saw J.H."/>
            <person name="Jorgensen S.L."/>
            <person name="Zaremba-Niedzwiedzka K."/>
            <person name="Martijn J."/>
            <person name="Lind A.E."/>
            <person name="van Eijk R."/>
            <person name="Schleper C."/>
            <person name="Guy L."/>
            <person name="Ettema T.J."/>
        </authorList>
    </citation>
    <scope>NUCLEOTIDE SEQUENCE</scope>
</reference>
<keyword evidence="1" id="KW-1133">Transmembrane helix</keyword>
<dbReference type="AlphaFoldDB" id="A0A0F9PMW1"/>
<gene>
    <name evidence="2" type="ORF">LCGC14_0880000</name>
</gene>
<feature type="transmembrane region" description="Helical" evidence="1">
    <location>
        <begin position="84"/>
        <end position="106"/>
    </location>
</feature>
<accession>A0A0F9PMW1</accession>
<evidence type="ECO:0000313" key="2">
    <source>
        <dbReference type="EMBL" id="KKN25917.1"/>
    </source>
</evidence>
<comment type="caution">
    <text evidence="2">The sequence shown here is derived from an EMBL/GenBank/DDBJ whole genome shotgun (WGS) entry which is preliminary data.</text>
</comment>
<evidence type="ECO:0000256" key="1">
    <source>
        <dbReference type="SAM" id="Phobius"/>
    </source>
</evidence>
<dbReference type="Gene3D" id="2.40.160.20">
    <property type="match status" value="1"/>
</dbReference>
<keyword evidence="1" id="KW-0472">Membrane</keyword>
<sequence length="359" mass="41760">MKLKRNKFVSLPLAFLLMMFSVNLYAKERRGAKLQITKKNGILLAGELITVKENSLLLLNTEGWDVSVGIADIKVIRVIKKSKVWTGAGLGFLICGGSVAMYNHLFFKGNHDPELKHIFTPFLGLIGGVAGALAGGFIGASAGRDNSIQIEGRPDLEIRETLEYLRKKARIRDYPRTEKIPIYRDISIGLYLGYSTMDSRLYKRWYDMWWQGGDAWAEVSYLLGLQVQYFFKNRNSGFSFDLFSQTLKEHGFFYSRPELYSWREDVGFAYFFSFNYDFRFFPNREKNFNPYLSLGYVFLKIEKSNYEEKQLYWPKKNIPIKLGVGLRYKIKDKFFMNSAFYYLPAYKFSSARIGLEYVF</sequence>
<keyword evidence="1" id="KW-0812">Transmembrane</keyword>
<dbReference type="SUPFAM" id="SSF56925">
    <property type="entry name" value="OMPA-like"/>
    <property type="match status" value="1"/>
</dbReference>
<name>A0A0F9PMW1_9ZZZZ</name>
<organism evidence="2">
    <name type="scientific">marine sediment metagenome</name>
    <dbReference type="NCBI Taxonomy" id="412755"/>
    <lineage>
        <taxon>unclassified sequences</taxon>
        <taxon>metagenomes</taxon>
        <taxon>ecological metagenomes</taxon>
    </lineage>
</organism>
<proteinExistence type="predicted"/>
<evidence type="ECO:0008006" key="3">
    <source>
        <dbReference type="Google" id="ProtNLM"/>
    </source>
</evidence>
<dbReference type="EMBL" id="LAZR01002761">
    <property type="protein sequence ID" value="KKN25917.1"/>
    <property type="molecule type" value="Genomic_DNA"/>
</dbReference>
<dbReference type="InterPro" id="IPR011250">
    <property type="entry name" value="OMP/PagP_B-barrel"/>
</dbReference>
<protein>
    <recommendedName>
        <fullName evidence="3">Outer membrane protein beta-barrel domain-containing protein</fullName>
    </recommendedName>
</protein>